<dbReference type="InterPro" id="IPR036873">
    <property type="entry name" value="Rhodanese-like_dom_sf"/>
</dbReference>
<dbReference type="PANTHER" id="PTHR43031:SF1">
    <property type="entry name" value="PYRIDINE NUCLEOTIDE-DISULPHIDE OXIDOREDUCTASE"/>
    <property type="match status" value="1"/>
</dbReference>
<dbReference type="PANTHER" id="PTHR43031">
    <property type="entry name" value="FAD-DEPENDENT OXIDOREDUCTASE"/>
    <property type="match status" value="1"/>
</dbReference>
<dbReference type="Pfam" id="PF00581">
    <property type="entry name" value="Rhodanese"/>
    <property type="match status" value="1"/>
</dbReference>
<dbReference type="SMART" id="SM00450">
    <property type="entry name" value="RHOD"/>
    <property type="match status" value="1"/>
</dbReference>
<dbReference type="Proteomes" id="UP001146505">
    <property type="component" value="Unassembled WGS sequence"/>
</dbReference>
<dbReference type="CDD" id="cd00158">
    <property type="entry name" value="RHOD"/>
    <property type="match status" value="1"/>
</dbReference>
<dbReference type="Gene3D" id="3.40.250.10">
    <property type="entry name" value="Rhodanese-like domain"/>
    <property type="match status" value="1"/>
</dbReference>
<name>A0A9X3RQB2_9CORY</name>
<organism evidence="2 3">
    <name type="scientific">Corynebacterium macclintockiae</name>
    <dbReference type="NCBI Taxonomy" id="2913501"/>
    <lineage>
        <taxon>Bacteria</taxon>
        <taxon>Bacillati</taxon>
        <taxon>Actinomycetota</taxon>
        <taxon>Actinomycetes</taxon>
        <taxon>Mycobacteriales</taxon>
        <taxon>Corynebacteriaceae</taxon>
        <taxon>Corynebacterium</taxon>
    </lineage>
</organism>
<dbReference type="PROSITE" id="PS50206">
    <property type="entry name" value="RHODANESE_3"/>
    <property type="match status" value="1"/>
</dbReference>
<sequence>MSEFETVQPTDVPAGAQLIDIREVDEYNQWHAEGAINLPLSELQARYGELDLNEDIYLICLSGGRSARACQWLEQNGIDAINVANGTSGWRDAGLPIVGQPHN</sequence>
<protein>
    <submittedName>
        <fullName evidence="2">Rhodanese-like domain-containing protein</fullName>
    </submittedName>
</protein>
<proteinExistence type="predicted"/>
<dbReference type="SUPFAM" id="SSF52821">
    <property type="entry name" value="Rhodanese/Cell cycle control phosphatase"/>
    <property type="match status" value="1"/>
</dbReference>
<dbReference type="GeneID" id="301812925"/>
<evidence type="ECO:0000313" key="3">
    <source>
        <dbReference type="Proteomes" id="UP001146505"/>
    </source>
</evidence>
<dbReference type="InterPro" id="IPR050229">
    <property type="entry name" value="GlpE_sulfurtransferase"/>
</dbReference>
<dbReference type="EMBL" id="JAKMUV010000004">
    <property type="protein sequence ID" value="MCZ9304924.1"/>
    <property type="molecule type" value="Genomic_DNA"/>
</dbReference>
<accession>A0A9X3RQB2</accession>
<evidence type="ECO:0000313" key="2">
    <source>
        <dbReference type="EMBL" id="MCZ9304924.1"/>
    </source>
</evidence>
<dbReference type="RefSeq" id="WP_034974896.1">
    <property type="nucleotide sequence ID" value="NZ_JAKMUV010000004.1"/>
</dbReference>
<gene>
    <name evidence="2" type="ORF">L8U58_05145</name>
</gene>
<evidence type="ECO:0000259" key="1">
    <source>
        <dbReference type="PROSITE" id="PS50206"/>
    </source>
</evidence>
<reference evidence="2" key="1">
    <citation type="submission" date="2022-02" db="EMBL/GenBank/DDBJ databases">
        <title>Corynebacterium sp. from urogenital microbiome.</title>
        <authorList>
            <person name="Cappelli E.A."/>
            <person name="Ribeiro T.G."/>
            <person name="Peixe L."/>
        </authorList>
    </citation>
    <scope>NUCLEOTIDE SEQUENCE</scope>
    <source>
        <strain evidence="2">C9Ua_112</strain>
    </source>
</reference>
<dbReference type="AlphaFoldDB" id="A0A9X3RQB2"/>
<comment type="caution">
    <text evidence="2">The sequence shown here is derived from an EMBL/GenBank/DDBJ whole genome shotgun (WGS) entry which is preliminary data.</text>
</comment>
<feature type="domain" description="Rhodanese" evidence="1">
    <location>
        <begin position="12"/>
        <end position="99"/>
    </location>
</feature>
<dbReference type="InterPro" id="IPR001763">
    <property type="entry name" value="Rhodanese-like_dom"/>
</dbReference>
<keyword evidence="3" id="KW-1185">Reference proteome</keyword>